<proteinExistence type="predicted"/>
<protein>
    <submittedName>
        <fullName evidence="1">Uncharacterized protein</fullName>
    </submittedName>
</protein>
<dbReference type="Proteomes" id="UP001150581">
    <property type="component" value="Unassembled WGS sequence"/>
</dbReference>
<evidence type="ECO:0000313" key="1">
    <source>
        <dbReference type="EMBL" id="KAJ1894129.1"/>
    </source>
</evidence>
<evidence type="ECO:0000313" key="2">
    <source>
        <dbReference type="Proteomes" id="UP001150581"/>
    </source>
</evidence>
<accession>A0ACC1IJ35</accession>
<comment type="caution">
    <text evidence="1">The sequence shown here is derived from an EMBL/GenBank/DDBJ whole genome shotgun (WGS) entry which is preliminary data.</text>
</comment>
<sequence>MMKGGLAQVARSLKVTEISSKIFGNSFNPTGARTGNYILRQNFRGEHMVRYYPSQLERDLIKVPRLSRLVGEKMYDPEEIDRLNVNDKRKARGKGAPKKGEGKRATLAKKKKNSGHQGRFGNEFFRFEITSNGHLQYANNSNYRRDSIIRKQLTLSPALLNEIKRIIADSEIMHESDKKWPKRDDNGRQQLEITMGGKSINFEAARIGSLVDIQGTDDPEGLRVLYYLVQDFKCLILSLISLHFKIKPIA</sequence>
<dbReference type="EMBL" id="JANBPG010000734">
    <property type="protein sequence ID" value="KAJ1894129.1"/>
    <property type="molecule type" value="Genomic_DNA"/>
</dbReference>
<keyword evidence="2" id="KW-1185">Reference proteome</keyword>
<gene>
    <name evidence="1" type="ORF">LPJ66_005370</name>
</gene>
<reference evidence="1" key="1">
    <citation type="submission" date="2022-07" db="EMBL/GenBank/DDBJ databases">
        <title>Phylogenomic reconstructions and comparative analyses of Kickxellomycotina fungi.</title>
        <authorList>
            <person name="Reynolds N.K."/>
            <person name="Stajich J.E."/>
            <person name="Barry K."/>
            <person name="Grigoriev I.V."/>
            <person name="Crous P."/>
            <person name="Smith M.E."/>
        </authorList>
    </citation>
    <scope>NUCLEOTIDE SEQUENCE</scope>
    <source>
        <strain evidence="1">Benny 63K</strain>
    </source>
</reference>
<organism evidence="1 2">
    <name type="scientific">Kickxella alabastrina</name>
    <dbReference type="NCBI Taxonomy" id="61397"/>
    <lineage>
        <taxon>Eukaryota</taxon>
        <taxon>Fungi</taxon>
        <taxon>Fungi incertae sedis</taxon>
        <taxon>Zoopagomycota</taxon>
        <taxon>Kickxellomycotina</taxon>
        <taxon>Kickxellomycetes</taxon>
        <taxon>Kickxellales</taxon>
        <taxon>Kickxellaceae</taxon>
        <taxon>Kickxella</taxon>
    </lineage>
</organism>
<name>A0ACC1IJ35_9FUNG</name>